<protein>
    <submittedName>
        <fullName evidence="2">Uncharacterized protein</fullName>
    </submittedName>
</protein>
<evidence type="ECO:0000256" key="1">
    <source>
        <dbReference type="SAM" id="MobiDB-lite"/>
    </source>
</evidence>
<accession>A0ABQ9J7R8</accession>
<reference evidence="2" key="1">
    <citation type="journal article" date="2023" name="Insect Mol. Biol.">
        <title>Genome sequencing provides insights into the evolution of gene families encoding plant cell wall-degrading enzymes in longhorned beetles.</title>
        <authorList>
            <person name="Shin N.R."/>
            <person name="Okamura Y."/>
            <person name="Kirsch R."/>
            <person name="Pauchet Y."/>
        </authorList>
    </citation>
    <scope>NUCLEOTIDE SEQUENCE</scope>
    <source>
        <strain evidence="2">MMC_N1</strain>
    </source>
</reference>
<proteinExistence type="predicted"/>
<dbReference type="EMBL" id="JAPWTJ010001046">
    <property type="protein sequence ID" value="KAJ8974134.1"/>
    <property type="molecule type" value="Genomic_DNA"/>
</dbReference>
<name>A0ABQ9J7R8_9CUCU</name>
<gene>
    <name evidence="2" type="ORF">NQ317_004500</name>
</gene>
<evidence type="ECO:0000313" key="3">
    <source>
        <dbReference type="Proteomes" id="UP001162164"/>
    </source>
</evidence>
<dbReference type="PROSITE" id="PS50096">
    <property type="entry name" value="IQ"/>
    <property type="match status" value="1"/>
</dbReference>
<feature type="region of interest" description="Disordered" evidence="1">
    <location>
        <begin position="1"/>
        <end position="41"/>
    </location>
</feature>
<evidence type="ECO:0000313" key="2">
    <source>
        <dbReference type="EMBL" id="KAJ8974134.1"/>
    </source>
</evidence>
<organism evidence="2 3">
    <name type="scientific">Molorchus minor</name>
    <dbReference type="NCBI Taxonomy" id="1323400"/>
    <lineage>
        <taxon>Eukaryota</taxon>
        <taxon>Metazoa</taxon>
        <taxon>Ecdysozoa</taxon>
        <taxon>Arthropoda</taxon>
        <taxon>Hexapoda</taxon>
        <taxon>Insecta</taxon>
        <taxon>Pterygota</taxon>
        <taxon>Neoptera</taxon>
        <taxon>Endopterygota</taxon>
        <taxon>Coleoptera</taxon>
        <taxon>Polyphaga</taxon>
        <taxon>Cucujiformia</taxon>
        <taxon>Chrysomeloidea</taxon>
        <taxon>Cerambycidae</taxon>
        <taxon>Lamiinae</taxon>
        <taxon>Monochamini</taxon>
        <taxon>Molorchus</taxon>
    </lineage>
</organism>
<comment type="caution">
    <text evidence="2">The sequence shown here is derived from an EMBL/GenBank/DDBJ whole genome shotgun (WGS) entry which is preliminary data.</text>
</comment>
<sequence>MPTTSARLSLPVIGNSHSTTQRGSCVPPPQTPTCDTESETELWELQEPVLQPKPASVPAPEKGPLNLNGSSVGDLPAEYTVCSLEDNQFPVIGVYIDKRVIPGFKYRVRPLPPVGKPSTINKCLFNDRALTLQSIGRGYAKRFTFEADKNNLNNNENYFWGDNRPKVMHLNWRFFQKEISSRSSIPMERLRERWK</sequence>
<dbReference type="Proteomes" id="UP001162164">
    <property type="component" value="Unassembled WGS sequence"/>
</dbReference>
<keyword evidence="3" id="KW-1185">Reference proteome</keyword>